<accession>A0A0M3I0L7</accession>
<evidence type="ECO:0000313" key="2">
    <source>
        <dbReference type="WBParaSite" id="ALUE_0000969201-mRNA-1"/>
    </source>
</evidence>
<reference evidence="2" key="1">
    <citation type="submission" date="2017-02" db="UniProtKB">
        <authorList>
            <consortium name="WormBaseParasite"/>
        </authorList>
    </citation>
    <scope>IDENTIFICATION</scope>
</reference>
<name>A0A0M3I0L7_ASCLU</name>
<evidence type="ECO:0000313" key="1">
    <source>
        <dbReference type="Proteomes" id="UP000036681"/>
    </source>
</evidence>
<keyword evidence="1" id="KW-1185">Reference proteome</keyword>
<protein>
    <submittedName>
        <fullName evidence="2">Uncharacterized protein</fullName>
    </submittedName>
</protein>
<dbReference type="Proteomes" id="UP000036681">
    <property type="component" value="Unplaced"/>
</dbReference>
<proteinExistence type="predicted"/>
<dbReference type="WBParaSite" id="ALUE_0000969201-mRNA-1">
    <property type="protein sequence ID" value="ALUE_0000969201-mRNA-1"/>
    <property type="gene ID" value="ALUE_0000969201"/>
</dbReference>
<organism evidence="1 2">
    <name type="scientific">Ascaris lumbricoides</name>
    <name type="common">Giant roundworm</name>
    <dbReference type="NCBI Taxonomy" id="6252"/>
    <lineage>
        <taxon>Eukaryota</taxon>
        <taxon>Metazoa</taxon>
        <taxon>Ecdysozoa</taxon>
        <taxon>Nematoda</taxon>
        <taxon>Chromadorea</taxon>
        <taxon>Rhabditida</taxon>
        <taxon>Spirurina</taxon>
        <taxon>Ascaridomorpha</taxon>
        <taxon>Ascaridoidea</taxon>
        <taxon>Ascarididae</taxon>
        <taxon>Ascaris</taxon>
    </lineage>
</organism>
<dbReference type="AlphaFoldDB" id="A0A0M3I0L7"/>
<sequence length="39" mass="4698">MRTLKNNANMPILWLFYNARKQMRRMSVKSNALTRKSVK</sequence>